<feature type="compositionally biased region" description="Low complexity" evidence="1">
    <location>
        <begin position="99"/>
        <end position="116"/>
    </location>
</feature>
<evidence type="ECO:0000313" key="3">
    <source>
        <dbReference type="EMBL" id="OQW97461.1"/>
    </source>
</evidence>
<feature type="domain" description="EF-hand" evidence="2">
    <location>
        <begin position="55"/>
        <end position="71"/>
    </location>
</feature>
<accession>A0A1Y1Q6K7</accession>
<organism evidence="3 4">
    <name type="scientific">Thiothrix lacustris</name>
    <dbReference type="NCBI Taxonomy" id="525917"/>
    <lineage>
        <taxon>Bacteria</taxon>
        <taxon>Pseudomonadati</taxon>
        <taxon>Pseudomonadota</taxon>
        <taxon>Gammaproteobacteria</taxon>
        <taxon>Thiotrichales</taxon>
        <taxon>Thiotrichaceae</taxon>
        <taxon>Thiothrix</taxon>
    </lineage>
</organism>
<reference evidence="3 4" key="1">
    <citation type="submission" date="2017-01" db="EMBL/GenBank/DDBJ databases">
        <title>Novel large sulfur bacteria in the metagenomes of groundwater-fed chemosynthetic microbial mats in the Lake Huron basin.</title>
        <authorList>
            <person name="Sharrar A.M."/>
            <person name="Flood B.E."/>
            <person name="Bailey J.V."/>
            <person name="Jones D.S."/>
            <person name="Biddanda B."/>
            <person name="Ruberg S.A."/>
            <person name="Marcus D.N."/>
            <person name="Dick G.J."/>
        </authorList>
    </citation>
    <scope>NUCLEOTIDE SEQUENCE [LARGE SCALE GENOMIC DNA]</scope>
    <source>
        <strain evidence="3">A8</strain>
    </source>
</reference>
<gene>
    <name evidence="3" type="ORF">BWK73_54330</name>
</gene>
<dbReference type="EMBL" id="MTEJ01000805">
    <property type="protein sequence ID" value="OQW97461.1"/>
    <property type="molecule type" value="Genomic_DNA"/>
</dbReference>
<evidence type="ECO:0000259" key="2">
    <source>
        <dbReference type="Pfam" id="PF13202"/>
    </source>
</evidence>
<comment type="caution">
    <text evidence="3">The sequence shown here is derived from an EMBL/GenBank/DDBJ whole genome shotgun (WGS) entry which is preliminary data.</text>
</comment>
<evidence type="ECO:0000256" key="1">
    <source>
        <dbReference type="SAM" id="MobiDB-lite"/>
    </source>
</evidence>
<feature type="region of interest" description="Disordered" evidence="1">
    <location>
        <begin position="74"/>
        <end position="116"/>
    </location>
</feature>
<name>A0A1Y1Q6K7_9GAMM</name>
<dbReference type="InterPro" id="IPR011992">
    <property type="entry name" value="EF-hand-dom_pair"/>
</dbReference>
<dbReference type="SUPFAM" id="SSF47473">
    <property type="entry name" value="EF-hand"/>
    <property type="match status" value="1"/>
</dbReference>
<proteinExistence type="predicted"/>
<sequence length="116" mass="11853">MQLAENKAGGEMKCGAGMCGANMKKADGDAMPCPADADKDGNVTKEEFMTHHETMFTDADANKDGSLNADERKAMHGKMGEGKCGGKEAKCGGAKADDAAATPAAEAAPAATEEKK</sequence>
<feature type="compositionally biased region" description="Basic and acidic residues" evidence="1">
    <location>
        <begin position="74"/>
        <end position="98"/>
    </location>
</feature>
<evidence type="ECO:0000313" key="4">
    <source>
        <dbReference type="Proteomes" id="UP000192491"/>
    </source>
</evidence>
<dbReference type="GO" id="GO:0005509">
    <property type="term" value="F:calcium ion binding"/>
    <property type="evidence" value="ECO:0007669"/>
    <property type="project" value="InterPro"/>
</dbReference>
<dbReference type="InterPro" id="IPR018247">
    <property type="entry name" value="EF_Hand_1_Ca_BS"/>
</dbReference>
<feature type="domain" description="EF-hand" evidence="2">
    <location>
        <begin position="35"/>
        <end position="50"/>
    </location>
</feature>
<dbReference type="PROSITE" id="PS00018">
    <property type="entry name" value="EF_HAND_1"/>
    <property type="match status" value="1"/>
</dbReference>
<dbReference type="Proteomes" id="UP000192491">
    <property type="component" value="Unassembled WGS sequence"/>
</dbReference>
<protein>
    <recommendedName>
        <fullName evidence="2">EF-hand domain-containing protein</fullName>
    </recommendedName>
</protein>
<dbReference type="AlphaFoldDB" id="A0A1Y1Q6K7"/>
<dbReference type="Gene3D" id="1.10.238.10">
    <property type="entry name" value="EF-hand"/>
    <property type="match status" value="1"/>
</dbReference>
<dbReference type="Pfam" id="PF13202">
    <property type="entry name" value="EF-hand_5"/>
    <property type="match status" value="2"/>
</dbReference>
<dbReference type="InterPro" id="IPR002048">
    <property type="entry name" value="EF_hand_dom"/>
</dbReference>